<dbReference type="Gene3D" id="3.40.33.10">
    <property type="entry name" value="CAP"/>
    <property type="match status" value="1"/>
</dbReference>
<sequence>MKYFFLNIFICILLFIILLTDKITSVRVKTKKKEQQKYVDFTRDRYKISYYRINSETVLECNGYVFANEIYAINYYRYLWSNTTEDKSQYRPTGGSRRFNITHVRNKYLIKEYSAGMYFLKNPFSTKIHGYVWDGCEYNCYSQNNFMEFRKRVVKELNLYRQLHGAGKLIYSVKFSKIAQSMANERAQKGIHSHCDRNPVFGCLAGSLMRQNIGNIISSMYNDLLGNYDFAFMFLNRKKYYPLQLIWKSSKYFGVGIAEDSFYAYVVLTFSSILRNDKNYYKNVSPIQKKFIALYTRSLNRRE</sequence>
<protein>
    <submittedName>
        <fullName evidence="2 4">CAP domain-containing protein</fullName>
    </submittedName>
</protein>
<dbReference type="WormBase" id="SRAE_1000182200">
    <property type="protein sequence ID" value="SRP05611"/>
    <property type="gene ID" value="WBGene00258431"/>
</dbReference>
<reference evidence="4" key="2">
    <citation type="submission" date="2020-12" db="UniProtKB">
        <authorList>
            <consortium name="WormBaseParasite"/>
        </authorList>
    </citation>
    <scope>IDENTIFICATION</scope>
</reference>
<evidence type="ECO:0000313" key="2">
    <source>
        <dbReference type="EMBL" id="CEF63561.1"/>
    </source>
</evidence>
<keyword evidence="3" id="KW-1185">Reference proteome</keyword>
<dbReference type="RefSeq" id="XP_024502763.1">
    <property type="nucleotide sequence ID" value="XM_024648824.1"/>
</dbReference>
<dbReference type="SUPFAM" id="SSF55797">
    <property type="entry name" value="PR-1-like"/>
    <property type="match status" value="1"/>
</dbReference>
<organism evidence="2">
    <name type="scientific">Strongyloides ratti</name>
    <name type="common">Parasitic roundworm</name>
    <dbReference type="NCBI Taxonomy" id="34506"/>
    <lineage>
        <taxon>Eukaryota</taxon>
        <taxon>Metazoa</taxon>
        <taxon>Ecdysozoa</taxon>
        <taxon>Nematoda</taxon>
        <taxon>Chromadorea</taxon>
        <taxon>Rhabditida</taxon>
        <taxon>Tylenchina</taxon>
        <taxon>Panagrolaimomorpha</taxon>
        <taxon>Strongyloidoidea</taxon>
        <taxon>Strongyloididae</taxon>
        <taxon>Strongyloides</taxon>
    </lineage>
</organism>
<name>A0A090L1I9_STRRB</name>
<dbReference type="AlphaFoldDB" id="A0A090L1I9"/>
<gene>
    <name evidence="2 4 5" type="ORF">SRAE_1000182200</name>
</gene>
<reference evidence="2 3" key="1">
    <citation type="submission" date="2014-09" db="EMBL/GenBank/DDBJ databases">
        <authorList>
            <person name="Martin A.A."/>
        </authorList>
    </citation>
    <scope>NUCLEOTIDE SEQUENCE</scope>
    <source>
        <strain evidence="3">ED321</strain>
        <strain evidence="2">ED321 Heterogonic</strain>
    </source>
</reference>
<evidence type="ECO:0000313" key="4">
    <source>
        <dbReference type="WBParaSite" id="SRAE_1000182200.1"/>
    </source>
</evidence>
<dbReference type="Proteomes" id="UP000035682">
    <property type="component" value="Unplaced"/>
</dbReference>
<proteinExistence type="predicted"/>
<accession>A0A090L1I9</accession>
<dbReference type="OrthoDB" id="337038at2759"/>
<dbReference type="InterPro" id="IPR035940">
    <property type="entry name" value="CAP_sf"/>
</dbReference>
<feature type="signal peptide" evidence="1">
    <location>
        <begin position="1"/>
        <end position="25"/>
    </location>
</feature>
<dbReference type="CTD" id="36375926"/>
<dbReference type="WBParaSite" id="SRAE_1000182200.1">
    <property type="protein sequence ID" value="SRAE_1000182200.1"/>
    <property type="gene ID" value="WBGene00258431"/>
</dbReference>
<evidence type="ECO:0000313" key="5">
    <source>
        <dbReference type="WormBase" id="SRAE_1000182200"/>
    </source>
</evidence>
<keyword evidence="1" id="KW-0732">Signal</keyword>
<dbReference type="GeneID" id="36375926"/>
<feature type="chain" id="PRO_5015030375" evidence="1">
    <location>
        <begin position="26"/>
        <end position="303"/>
    </location>
</feature>
<dbReference type="EMBL" id="LN609528">
    <property type="protein sequence ID" value="CEF63561.1"/>
    <property type="molecule type" value="Genomic_DNA"/>
</dbReference>
<evidence type="ECO:0000256" key="1">
    <source>
        <dbReference type="SAM" id="SignalP"/>
    </source>
</evidence>
<evidence type="ECO:0000313" key="3">
    <source>
        <dbReference type="Proteomes" id="UP000035682"/>
    </source>
</evidence>